<dbReference type="EMBL" id="JAKKPZ010000001">
    <property type="protein sequence ID" value="KAI1728889.1"/>
    <property type="molecule type" value="Genomic_DNA"/>
</dbReference>
<dbReference type="GO" id="GO:0070513">
    <property type="term" value="F:death domain binding"/>
    <property type="evidence" value="ECO:0007669"/>
    <property type="project" value="TreeGrafter"/>
</dbReference>
<comment type="caution">
    <text evidence="2">The sequence shown here is derived from an EMBL/GenBank/DDBJ whole genome shotgun (WGS) entry which is preliminary data.</text>
</comment>
<reference evidence="2" key="1">
    <citation type="submission" date="2022-01" db="EMBL/GenBank/DDBJ databases">
        <title>Genome Sequence Resource for Two Populations of Ditylenchus destructor, the Migratory Endoparasitic Phytonematode.</title>
        <authorList>
            <person name="Zhang H."/>
            <person name="Lin R."/>
            <person name="Xie B."/>
        </authorList>
    </citation>
    <scope>NUCLEOTIDE SEQUENCE</scope>
    <source>
        <strain evidence="2">BazhouSP</strain>
    </source>
</reference>
<evidence type="ECO:0000256" key="1">
    <source>
        <dbReference type="SAM" id="MobiDB-lite"/>
    </source>
</evidence>
<dbReference type="GO" id="GO:0097190">
    <property type="term" value="P:apoptotic signaling pathway"/>
    <property type="evidence" value="ECO:0007669"/>
    <property type="project" value="TreeGrafter"/>
</dbReference>
<dbReference type="InterPro" id="IPR024130">
    <property type="entry name" value="DAP1/DAPL1"/>
</dbReference>
<dbReference type="PANTHER" id="PTHR13177">
    <property type="entry name" value="DEATH-ASSOCIATED PROTEIN 1"/>
    <property type="match status" value="1"/>
</dbReference>
<feature type="compositionally biased region" description="Basic and acidic residues" evidence="1">
    <location>
        <begin position="128"/>
        <end position="158"/>
    </location>
</feature>
<dbReference type="Proteomes" id="UP001201812">
    <property type="component" value="Unassembled WGS sequence"/>
</dbReference>
<feature type="compositionally biased region" description="Basic and acidic residues" evidence="1">
    <location>
        <begin position="75"/>
        <end position="84"/>
    </location>
</feature>
<protein>
    <submittedName>
        <fullName evidence="2">Death-associated protein domain-containing protein</fullName>
    </submittedName>
</protein>
<keyword evidence="3" id="KW-1185">Reference proteome</keyword>
<feature type="region of interest" description="Disordered" evidence="1">
    <location>
        <begin position="54"/>
        <end position="173"/>
    </location>
</feature>
<evidence type="ECO:0000313" key="2">
    <source>
        <dbReference type="EMBL" id="KAI1728889.1"/>
    </source>
</evidence>
<dbReference type="Pfam" id="PF15228">
    <property type="entry name" value="DAP"/>
    <property type="match status" value="1"/>
</dbReference>
<feature type="compositionally biased region" description="Polar residues" evidence="1">
    <location>
        <begin position="92"/>
        <end position="104"/>
    </location>
</feature>
<dbReference type="PANTHER" id="PTHR13177:SF4">
    <property type="entry name" value="GEO09647P1"/>
    <property type="match status" value="1"/>
</dbReference>
<dbReference type="AlphaFoldDB" id="A0AAD4NLS9"/>
<sequence length="173" mass="19849">MNNLLWLSIHDVKENAHRRRLAREEKEKESSSAYFIYKNNLYLLKTSNQMTSVDESTELKGGHPPAEKVGGMRVARKEKNRNGSESEAVPEQNRSSGDTSSEVRTSNELEEIRQSNNILASSGLAGQTKRDYPEEAVRAYHEKPMPTREPPHPQEARNFKNQTQQKLFQPRKN</sequence>
<accession>A0AAD4NLS9</accession>
<dbReference type="GO" id="GO:0010507">
    <property type="term" value="P:negative regulation of autophagy"/>
    <property type="evidence" value="ECO:0007669"/>
    <property type="project" value="TreeGrafter"/>
</dbReference>
<dbReference type="GO" id="GO:0034198">
    <property type="term" value="P:cellular response to amino acid starvation"/>
    <property type="evidence" value="ECO:0007669"/>
    <property type="project" value="TreeGrafter"/>
</dbReference>
<proteinExistence type="predicted"/>
<name>A0AAD4NLS9_9BILA</name>
<evidence type="ECO:0000313" key="3">
    <source>
        <dbReference type="Proteomes" id="UP001201812"/>
    </source>
</evidence>
<organism evidence="2 3">
    <name type="scientific">Ditylenchus destructor</name>
    <dbReference type="NCBI Taxonomy" id="166010"/>
    <lineage>
        <taxon>Eukaryota</taxon>
        <taxon>Metazoa</taxon>
        <taxon>Ecdysozoa</taxon>
        <taxon>Nematoda</taxon>
        <taxon>Chromadorea</taxon>
        <taxon>Rhabditida</taxon>
        <taxon>Tylenchina</taxon>
        <taxon>Tylenchomorpha</taxon>
        <taxon>Sphaerularioidea</taxon>
        <taxon>Anguinidae</taxon>
        <taxon>Anguininae</taxon>
        <taxon>Ditylenchus</taxon>
    </lineage>
</organism>
<gene>
    <name evidence="2" type="ORF">DdX_01097</name>
</gene>